<dbReference type="AlphaFoldDB" id="A0A2P2NTA1"/>
<organism evidence="1">
    <name type="scientific">Rhizophora mucronata</name>
    <name type="common">Asiatic mangrove</name>
    <dbReference type="NCBI Taxonomy" id="61149"/>
    <lineage>
        <taxon>Eukaryota</taxon>
        <taxon>Viridiplantae</taxon>
        <taxon>Streptophyta</taxon>
        <taxon>Embryophyta</taxon>
        <taxon>Tracheophyta</taxon>
        <taxon>Spermatophyta</taxon>
        <taxon>Magnoliopsida</taxon>
        <taxon>eudicotyledons</taxon>
        <taxon>Gunneridae</taxon>
        <taxon>Pentapetalae</taxon>
        <taxon>rosids</taxon>
        <taxon>fabids</taxon>
        <taxon>Malpighiales</taxon>
        <taxon>Rhizophoraceae</taxon>
        <taxon>Rhizophora</taxon>
    </lineage>
</organism>
<evidence type="ECO:0000313" key="1">
    <source>
        <dbReference type="EMBL" id="MBX45728.1"/>
    </source>
</evidence>
<sequence>MKQAQYSGLITTMAITYQRNNRKLHQN</sequence>
<dbReference type="EMBL" id="GGEC01065244">
    <property type="protein sequence ID" value="MBX45728.1"/>
    <property type="molecule type" value="Transcribed_RNA"/>
</dbReference>
<protein>
    <submittedName>
        <fullName evidence="1">Uncharacterized protein</fullName>
    </submittedName>
</protein>
<name>A0A2P2NTA1_RHIMU</name>
<reference evidence="1" key="1">
    <citation type="submission" date="2018-02" db="EMBL/GenBank/DDBJ databases">
        <title>Rhizophora mucronata_Transcriptome.</title>
        <authorList>
            <person name="Meera S.P."/>
            <person name="Sreeshan A."/>
            <person name="Augustine A."/>
        </authorList>
    </citation>
    <scope>NUCLEOTIDE SEQUENCE</scope>
    <source>
        <tissue evidence="1">Leaf</tissue>
    </source>
</reference>
<accession>A0A2P2NTA1</accession>
<proteinExistence type="predicted"/>